<protein>
    <submittedName>
        <fullName evidence="1">Uncharacterized protein</fullName>
    </submittedName>
</protein>
<name>A0A9X3CGS7_9VIBR</name>
<dbReference type="Proteomes" id="UP001155586">
    <property type="component" value="Unassembled WGS sequence"/>
</dbReference>
<reference evidence="1" key="1">
    <citation type="submission" date="2022-02" db="EMBL/GenBank/DDBJ databases">
        <title>Vibrio sp. nov., a new bacterium isolated from Bohai sea, China.</title>
        <authorList>
            <person name="Yuan Y."/>
        </authorList>
    </citation>
    <scope>NUCLEOTIDE SEQUENCE</scope>
    <source>
        <strain evidence="1">DBSS07</strain>
    </source>
</reference>
<comment type="caution">
    <text evidence="1">The sequence shown here is derived from an EMBL/GenBank/DDBJ whole genome shotgun (WGS) entry which is preliminary data.</text>
</comment>
<gene>
    <name evidence="1" type="ORF">MD483_16900</name>
</gene>
<dbReference type="EMBL" id="JAKRRX010000118">
    <property type="protein sequence ID" value="MCW8335496.1"/>
    <property type="molecule type" value="Genomic_DNA"/>
</dbReference>
<proteinExistence type="predicted"/>
<sequence>MRMLLEMRYRRTGQFIYTKDEICSIFQTDNVEQILVKSPYLANIQFELIVFLGSQTPSGAIEQIALSLRKDQQCYISFEDALSRWHVISQIPMMLILATTGESGLYSTPFGRIEFVHVEHTNKEILENTVECRHSLRLARKWRAFEDLKCIDRNIHLIDYVELYTES</sequence>
<dbReference type="RefSeq" id="WP_265688652.1">
    <property type="nucleotide sequence ID" value="NZ_JAKRRX010000118.1"/>
</dbReference>
<evidence type="ECO:0000313" key="2">
    <source>
        <dbReference type="Proteomes" id="UP001155586"/>
    </source>
</evidence>
<dbReference type="AlphaFoldDB" id="A0A9X3CGS7"/>
<keyword evidence="2" id="KW-1185">Reference proteome</keyword>
<organism evidence="1 2">
    <name type="scientific">Vibrio paucivorans</name>
    <dbReference type="NCBI Taxonomy" id="2829489"/>
    <lineage>
        <taxon>Bacteria</taxon>
        <taxon>Pseudomonadati</taxon>
        <taxon>Pseudomonadota</taxon>
        <taxon>Gammaproteobacteria</taxon>
        <taxon>Vibrionales</taxon>
        <taxon>Vibrionaceae</taxon>
        <taxon>Vibrio</taxon>
    </lineage>
</organism>
<evidence type="ECO:0000313" key="1">
    <source>
        <dbReference type="EMBL" id="MCW8335496.1"/>
    </source>
</evidence>
<accession>A0A9X3CGS7</accession>